<feature type="transmembrane region" description="Helical" evidence="2">
    <location>
        <begin position="193"/>
        <end position="211"/>
    </location>
</feature>
<keyword evidence="2" id="KW-0472">Membrane</keyword>
<dbReference type="Pfam" id="PF00805">
    <property type="entry name" value="Pentapeptide"/>
    <property type="match status" value="2"/>
</dbReference>
<dbReference type="Proteomes" id="UP001223520">
    <property type="component" value="Chromosome"/>
</dbReference>
<name>A0AAJ6NPW6_9CYAN</name>
<dbReference type="SUPFAM" id="SSF141571">
    <property type="entry name" value="Pentapeptide repeat-like"/>
    <property type="match status" value="1"/>
</dbReference>
<evidence type="ECO:0000313" key="4">
    <source>
        <dbReference type="Proteomes" id="UP001223520"/>
    </source>
</evidence>
<organism evidence="3 4">
    <name type="scientific">Halotia branconii CENA392</name>
    <dbReference type="NCBI Taxonomy" id="1539056"/>
    <lineage>
        <taxon>Bacteria</taxon>
        <taxon>Bacillati</taxon>
        <taxon>Cyanobacteriota</taxon>
        <taxon>Cyanophyceae</taxon>
        <taxon>Nostocales</taxon>
        <taxon>Nodulariaceae</taxon>
        <taxon>Halotia</taxon>
    </lineage>
</organism>
<dbReference type="KEGG" id="hbq:QI031_22415"/>
<proteinExistence type="predicted"/>
<evidence type="ECO:0000313" key="3">
    <source>
        <dbReference type="EMBL" id="WGV24505.1"/>
    </source>
</evidence>
<feature type="transmembrane region" description="Helical" evidence="2">
    <location>
        <begin position="123"/>
        <end position="142"/>
    </location>
</feature>
<dbReference type="PANTHER" id="PTHR47485">
    <property type="entry name" value="THYLAKOID LUMENAL 17.4 KDA PROTEIN, CHLOROPLASTIC"/>
    <property type="match status" value="1"/>
</dbReference>
<gene>
    <name evidence="3" type="ORF">QI031_22415</name>
</gene>
<feature type="transmembrane region" description="Helical" evidence="2">
    <location>
        <begin position="97"/>
        <end position="117"/>
    </location>
</feature>
<dbReference type="PANTHER" id="PTHR47485:SF1">
    <property type="entry name" value="THYLAKOID LUMENAL 17.4 KDA PROTEIN, CHLOROPLASTIC"/>
    <property type="match status" value="1"/>
</dbReference>
<dbReference type="Gene3D" id="2.160.20.80">
    <property type="entry name" value="E3 ubiquitin-protein ligase SopA"/>
    <property type="match status" value="2"/>
</dbReference>
<dbReference type="InterPro" id="IPR001646">
    <property type="entry name" value="5peptide_repeat"/>
</dbReference>
<feature type="transmembrane region" description="Helical" evidence="2">
    <location>
        <begin position="69"/>
        <end position="90"/>
    </location>
</feature>
<dbReference type="EMBL" id="CP124543">
    <property type="protein sequence ID" value="WGV24505.1"/>
    <property type="molecule type" value="Genomic_DNA"/>
</dbReference>
<keyword evidence="4" id="KW-1185">Reference proteome</keyword>
<keyword evidence="1" id="KW-0677">Repeat</keyword>
<dbReference type="AlphaFoldDB" id="A0AAJ6NPW6"/>
<sequence length="634" mass="69142">MKIYQQDIRGQTYLSHILIKQNLQNTLGGQKFIPKTYISIISIVFAVCLSIVNLLASGVLAAIHDAFDVNYFYLLEINTILLYTIALIILGVRGFQVADTICVMALIVTGFVIYVCFEANSKIFGIGFWLFCLGLSIALGWLGAIITAFFIAVSSIFNGVVGEFLAIVAYGITTEALITGGLSVLSRKNPGDGIIFLIGAIIIIFSSAIIARKAIRGSPKFSWLKETSVFWTATGGTSFYKADLTDTCFDNAHLPQTDFREANLTRTSFKNVTGLEFSRLQGTILENPRVRKLLVTKVGEKEDYTDADLKGANLTKAKLKDAILSGINALDADFSGADLSGVCIQEWNINKDTRFTNVKCSHVYLKCTKQGDRIILTERKPDSGEFKDGDFEKWITKLQDTVDVILKGSFNSRALGISLNKAAIEHKELDQSRYSVESKGDEVYVVKVGVSPEADKPAIHQTITNYYYNELSIQGERANILLNPSKEVEIMKNKNQISAGGNLDMSSGNKITVGGDVTNSNLTLADANSQVSNSIQQLRDISTDASDELANILTTLQKSIVDDSVLSESQKKEALEAVETIAEEGKKPPGERVNKLCSLALNALKGITTAVTDASKLAEVLKNCLPTLTKILGI</sequence>
<keyword evidence="2" id="KW-0812">Transmembrane</keyword>
<feature type="transmembrane region" description="Helical" evidence="2">
    <location>
        <begin position="37"/>
        <end position="63"/>
    </location>
</feature>
<accession>A0AAJ6NPW6</accession>
<reference evidence="3 4" key="1">
    <citation type="journal article" date="2023" name="Limnol Oceanogr Lett">
        <title>Environmental adaptations by the intertidal Antarctic cyanobacterium Halotia branconii CENA392 as revealed using long-read genome sequencing.</title>
        <authorList>
            <person name="Dextro R.B."/>
            <person name="Delbaje E."/>
            <person name="Freitas P.N.N."/>
            <person name="Geraldes V."/>
            <person name="Pinto E."/>
            <person name="Long P.F."/>
            <person name="Fiore M.F."/>
        </authorList>
    </citation>
    <scope>NUCLEOTIDE SEQUENCE [LARGE SCALE GENOMIC DNA]</scope>
    <source>
        <strain evidence="3 4">CENA392</strain>
    </source>
</reference>
<evidence type="ECO:0000256" key="2">
    <source>
        <dbReference type="SAM" id="Phobius"/>
    </source>
</evidence>
<keyword evidence="2" id="KW-1133">Transmembrane helix</keyword>
<protein>
    <submittedName>
        <fullName evidence="3">Pentapeptide repeat-containing protein</fullName>
    </submittedName>
</protein>
<evidence type="ECO:0000256" key="1">
    <source>
        <dbReference type="ARBA" id="ARBA00022737"/>
    </source>
</evidence>
<dbReference type="RefSeq" id="WP_281481826.1">
    <property type="nucleotide sequence ID" value="NZ_CP124543.1"/>
</dbReference>